<reference evidence="2 3" key="1">
    <citation type="journal article" date="2016" name="Nat. Commun.">
        <title>Thousands of microbial genomes shed light on interconnected biogeochemical processes in an aquifer system.</title>
        <authorList>
            <person name="Anantharaman K."/>
            <person name="Brown C.T."/>
            <person name="Hug L.A."/>
            <person name="Sharon I."/>
            <person name="Castelle C.J."/>
            <person name="Probst A.J."/>
            <person name="Thomas B.C."/>
            <person name="Singh A."/>
            <person name="Wilkins M.J."/>
            <person name="Karaoz U."/>
            <person name="Brodie E.L."/>
            <person name="Williams K.H."/>
            <person name="Hubbard S.S."/>
            <person name="Banfield J.F."/>
        </authorList>
    </citation>
    <scope>NUCLEOTIDE SEQUENCE [LARGE SCALE GENOMIC DNA]</scope>
</reference>
<sequence>MRSCTLKVFAAFVLVALGGLSSSAIAQAKQKPEEATPVPEPMEATPVITLKSNSFLSCGTNLQARVQTGSSQSVKSGDNRFVRWGWSFGGNCRLHYRFLNFTLGANRYSGDIGIKHREENWKVSLYAFEKGLETWGRLGATLGGRFTTGLRFGVLETNVARVDIDRLDVKLGESWFDFTDFAAEHVNVDGKLLSLELGFDSSLRLRSGLYLLFGGEWQRVRIKGQIDVDKTGEDLLRAADVDPDTAADKLNKPLNLFYAMPGIKLCESSFCFSGVVFLGSFGQEDSSLGGQLSLEVRLW</sequence>
<evidence type="ECO:0000313" key="2">
    <source>
        <dbReference type="EMBL" id="OGH93432.1"/>
    </source>
</evidence>
<protein>
    <recommendedName>
        <fullName evidence="4">Outer membrane protein beta-barrel domain-containing protein</fullName>
    </recommendedName>
</protein>
<comment type="caution">
    <text evidence="2">The sequence shown here is derived from an EMBL/GenBank/DDBJ whole genome shotgun (WGS) entry which is preliminary data.</text>
</comment>
<evidence type="ECO:0008006" key="4">
    <source>
        <dbReference type="Google" id="ProtNLM"/>
    </source>
</evidence>
<dbReference type="EMBL" id="MFRA01000001">
    <property type="protein sequence ID" value="OGH93432.1"/>
    <property type="molecule type" value="Genomic_DNA"/>
</dbReference>
<evidence type="ECO:0000256" key="1">
    <source>
        <dbReference type="SAM" id="SignalP"/>
    </source>
</evidence>
<keyword evidence="1" id="KW-0732">Signal</keyword>
<gene>
    <name evidence="2" type="ORF">A2563_02380</name>
</gene>
<proteinExistence type="predicted"/>
<dbReference type="Proteomes" id="UP000176634">
    <property type="component" value="Unassembled WGS sequence"/>
</dbReference>
<organism evidence="2 3">
    <name type="scientific">Candidatus Magasanikbacteria bacterium RIFOXYD1_FULL_40_23</name>
    <dbReference type="NCBI Taxonomy" id="1798705"/>
    <lineage>
        <taxon>Bacteria</taxon>
        <taxon>Candidatus Magasanikiibacteriota</taxon>
    </lineage>
</organism>
<dbReference type="STRING" id="1798705.A2563_02380"/>
<name>A0A1F6PBA0_9BACT</name>
<evidence type="ECO:0000313" key="3">
    <source>
        <dbReference type="Proteomes" id="UP000176634"/>
    </source>
</evidence>
<feature type="chain" id="PRO_5009525971" description="Outer membrane protein beta-barrel domain-containing protein" evidence="1">
    <location>
        <begin position="27"/>
        <end position="299"/>
    </location>
</feature>
<feature type="signal peptide" evidence="1">
    <location>
        <begin position="1"/>
        <end position="26"/>
    </location>
</feature>
<dbReference type="AlphaFoldDB" id="A0A1F6PBA0"/>
<accession>A0A1F6PBA0</accession>